<dbReference type="PROSITE" id="PS00061">
    <property type="entry name" value="ADH_SHORT"/>
    <property type="match status" value="1"/>
</dbReference>
<dbReference type="CDD" id="cd05233">
    <property type="entry name" value="SDR_c"/>
    <property type="match status" value="1"/>
</dbReference>
<dbReference type="OrthoDB" id="1933717at2759"/>
<dbReference type="Pfam" id="PF00106">
    <property type="entry name" value="adh_short"/>
    <property type="match status" value="1"/>
</dbReference>
<reference evidence="4 5" key="1">
    <citation type="submission" date="2018-11" db="EMBL/GenBank/DDBJ databases">
        <title>Genome sequence of Saitozyma podzolica DSM 27192.</title>
        <authorList>
            <person name="Aliyu H."/>
            <person name="Gorte O."/>
            <person name="Ochsenreither K."/>
        </authorList>
    </citation>
    <scope>NUCLEOTIDE SEQUENCE [LARGE SCALE GENOMIC DNA]</scope>
    <source>
        <strain evidence="4 5">DSM 27192</strain>
    </source>
</reference>
<dbReference type="Proteomes" id="UP000279259">
    <property type="component" value="Unassembled WGS sequence"/>
</dbReference>
<dbReference type="AlphaFoldDB" id="A0A427YXI6"/>
<evidence type="ECO:0000256" key="3">
    <source>
        <dbReference type="ARBA" id="ARBA00023002"/>
    </source>
</evidence>
<dbReference type="InterPro" id="IPR002347">
    <property type="entry name" value="SDR_fam"/>
</dbReference>
<organism evidence="4 5">
    <name type="scientific">Saitozyma podzolica</name>
    <dbReference type="NCBI Taxonomy" id="1890683"/>
    <lineage>
        <taxon>Eukaryota</taxon>
        <taxon>Fungi</taxon>
        <taxon>Dikarya</taxon>
        <taxon>Basidiomycota</taxon>
        <taxon>Agaricomycotina</taxon>
        <taxon>Tremellomycetes</taxon>
        <taxon>Tremellales</taxon>
        <taxon>Trimorphomycetaceae</taxon>
        <taxon>Saitozyma</taxon>
    </lineage>
</organism>
<keyword evidence="3" id="KW-0560">Oxidoreductase</keyword>
<dbReference type="STRING" id="1890683.A0A427YXI6"/>
<comment type="caution">
    <text evidence="4">The sequence shown here is derived from an EMBL/GenBank/DDBJ whole genome shotgun (WGS) entry which is preliminary data.</text>
</comment>
<dbReference type="Gene3D" id="3.40.50.720">
    <property type="entry name" value="NAD(P)-binding Rossmann-like Domain"/>
    <property type="match status" value="1"/>
</dbReference>
<evidence type="ECO:0000256" key="1">
    <source>
        <dbReference type="ARBA" id="ARBA00006484"/>
    </source>
</evidence>
<dbReference type="SUPFAM" id="SSF51735">
    <property type="entry name" value="NAD(P)-binding Rossmann-fold domains"/>
    <property type="match status" value="1"/>
</dbReference>
<sequence length="237" mass="25754">MFALRELNQMEREMCVFLEWDLTILGEEVFEFEDRVWEEHGARGVARASCSASSVTQIVAPSRGGGAGGNTQKVKNAVMGNPKTPCEDVSLQDFLGVIDVNVTACFLCSQEAFRIMKSQEPKGGRIINNGSISAYSPRPNHVPYTMSKHAVAWLTKCLALDGRQHNIACSQPDIGNAQTAISRPGGMLQPNGQMMVEAYYDAEYAGQAVVYMASLPLGVNVLNQTLMATTMPFVGRG</sequence>
<keyword evidence="5" id="KW-1185">Reference proteome</keyword>
<accession>A0A427YXI6</accession>
<dbReference type="GO" id="GO:0016491">
    <property type="term" value="F:oxidoreductase activity"/>
    <property type="evidence" value="ECO:0007669"/>
    <property type="project" value="UniProtKB-KW"/>
</dbReference>
<dbReference type="PANTHER" id="PTHR43669">
    <property type="entry name" value="5-KETO-D-GLUCONATE 5-REDUCTASE"/>
    <property type="match status" value="1"/>
</dbReference>
<evidence type="ECO:0000313" key="5">
    <source>
        <dbReference type="Proteomes" id="UP000279259"/>
    </source>
</evidence>
<protein>
    <submittedName>
        <fullName evidence="4">Uncharacterized protein</fullName>
    </submittedName>
</protein>
<dbReference type="PANTHER" id="PTHR43669:SF3">
    <property type="entry name" value="ALCOHOL DEHYDROGENASE, PUTATIVE (AFU_ORTHOLOGUE AFUA_3G03445)-RELATED"/>
    <property type="match status" value="1"/>
</dbReference>
<gene>
    <name evidence="4" type="ORF">EHS25_000887</name>
</gene>
<dbReference type="InterPro" id="IPR020904">
    <property type="entry name" value="Sc_DH/Rdtase_CS"/>
</dbReference>
<proteinExistence type="inferred from homology"/>
<keyword evidence="2" id="KW-0521">NADP</keyword>
<name>A0A427YXI6_9TREE</name>
<evidence type="ECO:0000313" key="4">
    <source>
        <dbReference type="EMBL" id="RSH95795.1"/>
    </source>
</evidence>
<dbReference type="EMBL" id="RSCD01000001">
    <property type="protein sequence ID" value="RSH95795.1"/>
    <property type="molecule type" value="Genomic_DNA"/>
</dbReference>
<dbReference type="InterPro" id="IPR036291">
    <property type="entry name" value="NAD(P)-bd_dom_sf"/>
</dbReference>
<evidence type="ECO:0000256" key="2">
    <source>
        <dbReference type="ARBA" id="ARBA00022857"/>
    </source>
</evidence>
<comment type="similarity">
    <text evidence="1">Belongs to the short-chain dehydrogenases/reductases (SDR) family.</text>
</comment>